<evidence type="ECO:0000313" key="2">
    <source>
        <dbReference type="Proteomes" id="UP000667802"/>
    </source>
</evidence>
<organism evidence="1 2">
    <name type="scientific">Aetokthonos hydrillicola Thurmond2011</name>
    <dbReference type="NCBI Taxonomy" id="2712845"/>
    <lineage>
        <taxon>Bacteria</taxon>
        <taxon>Bacillati</taxon>
        <taxon>Cyanobacteriota</taxon>
        <taxon>Cyanophyceae</taxon>
        <taxon>Nostocales</taxon>
        <taxon>Hapalosiphonaceae</taxon>
        <taxon>Aetokthonos</taxon>
    </lineage>
</organism>
<evidence type="ECO:0000313" key="1">
    <source>
        <dbReference type="EMBL" id="MDR9899106.1"/>
    </source>
</evidence>
<dbReference type="EMBL" id="JAALHA020000022">
    <property type="protein sequence ID" value="MDR9899106.1"/>
    <property type="molecule type" value="Genomic_DNA"/>
</dbReference>
<sequence>MTTLLVPIHLDALYLPANTSVMEEMTDYRNLPYVDKNNNVKNSGKAYISSSVLSPPFENLNLTLKAGIHLHWAMPDALIKGIAKADGITFPLVPNRWLIMRRGGNKNDKQWVIESDYLYPDGVDRLTEPINILHHPDSARNERQPFRFLGRKWELTQWLSEPANAQYVEALTVIGPFAKVDNLDNEKAAFAGFYPNCRSVFGFHDDEFKDAATPPTGLKYDVFGWYSNREKDCLAKFVTEYSGNAQTLLETLQEKLGWTVTINNLSFPDRILCYSQLTFAPGNSLTDPAATLPNPKIAVGNTQEEAIAAYLASQLDSNIENRKIIEEQLQALQLSDRLEQQKLDFGPKFREVVHESGFIAVATENLWRVVPEGNESGAASAAQGEAQMQVTLPTSIGDGLNTTNNLQHEYDRKLATIGSIREQIYADWYKYMVALYLTKGNLPDGETIRAFIQTDRDETQKGLNECGLPALQEEMTDTGTLRFTKDGKDEIATASAPNSEPNSISARLAQSINNLIADIDRFNKESRLLVDPPNSSLIAIEGSCALVEEPVAGKCLRFDGNQNYFKVSGLNNVQAVSMWVKIPNVARGWRYLLDARNHLADSWFTANSSGGIGGNWEKMYVDGKEQSLDWAGIPKDRWIFLYLQAKSSFSGSIYLMCNHNCADNLPGDIASVCFHQQPLSPEEIQRSKAEKTGLLRPSYILKVVPGPRYWQPSDPVILMTGDAVTPSHRHGEDGSLGEDSLLECQLLTDTIDLQKLQNNTLEVLKNTVDAIARAPGEKIGFHKWTNQPWNPFLLEWSVQFFPLKRSNQNNNRNYDANTLKENYQLRVNAVDLSPENTNYFGGIANLYSGASFLTPSASTLLKENLIAYLKKHLLPDYYKAQGTAQEHQTEDFISLNFNAVKSWYERQNPPANAPTYTALKAYEQLQSLKCLAQSIGGFNDALLTYQRTMQLEIKDTRLRATSHGKTFLQQVSENVNNSKVPGSLLRSPYLLNDFNPIRAGALKISGLRIVDTFGRVKVVVDIKNPGNTQVVTSQPVTPPLNCPHPIYLWSLD</sequence>
<proteinExistence type="predicted"/>
<keyword evidence="2" id="KW-1185">Reference proteome</keyword>
<name>A0AAP5M8F8_9CYAN</name>
<dbReference type="SUPFAM" id="SSF49899">
    <property type="entry name" value="Concanavalin A-like lectins/glucanases"/>
    <property type="match status" value="1"/>
</dbReference>
<dbReference type="InterPro" id="IPR013320">
    <property type="entry name" value="ConA-like_dom_sf"/>
</dbReference>
<gene>
    <name evidence="1" type="ORF">G7B40_031770</name>
</gene>
<protein>
    <submittedName>
        <fullName evidence="1">Uncharacterized protein</fullName>
    </submittedName>
</protein>
<comment type="caution">
    <text evidence="1">The sequence shown here is derived from an EMBL/GenBank/DDBJ whole genome shotgun (WGS) entry which is preliminary data.</text>
</comment>
<dbReference type="AlphaFoldDB" id="A0AAP5M8F8"/>
<reference evidence="2" key="1">
    <citation type="journal article" date="2021" name="Science">
        <title>Hunting the eagle killer: A cyanobacterial neurotoxin causes vacuolar myelinopathy.</title>
        <authorList>
            <person name="Breinlinger S."/>
            <person name="Phillips T.J."/>
            <person name="Haram B.N."/>
            <person name="Mares J."/>
            <person name="Martinez Yerena J.A."/>
            <person name="Hrouzek P."/>
            <person name="Sobotka R."/>
            <person name="Henderson W.M."/>
            <person name="Schmieder P."/>
            <person name="Williams S.M."/>
            <person name="Lauderdale J.D."/>
            <person name="Wilde H.D."/>
            <person name="Gerrin W."/>
            <person name="Kust A."/>
            <person name="Washington J.W."/>
            <person name="Wagner C."/>
            <person name="Geier B."/>
            <person name="Liebeke M."/>
            <person name="Enke H."/>
            <person name="Niedermeyer T.H.J."/>
            <person name="Wilde S.B."/>
        </authorList>
    </citation>
    <scope>NUCLEOTIDE SEQUENCE [LARGE SCALE GENOMIC DNA]</scope>
    <source>
        <strain evidence="2">Thurmond2011</strain>
    </source>
</reference>
<dbReference type="Proteomes" id="UP000667802">
    <property type="component" value="Unassembled WGS sequence"/>
</dbReference>
<dbReference type="RefSeq" id="WP_208341162.1">
    <property type="nucleotide sequence ID" value="NZ_JAALHA020000022.1"/>
</dbReference>
<accession>A0AAP5M8F8</accession>
<dbReference type="Gene3D" id="2.60.120.200">
    <property type="match status" value="1"/>
</dbReference>